<dbReference type="SMART" id="SM00773">
    <property type="entry name" value="WGR"/>
    <property type="match status" value="1"/>
</dbReference>
<dbReference type="CDD" id="cd07998">
    <property type="entry name" value="WGR_DNA_ligase"/>
    <property type="match status" value="1"/>
</dbReference>
<feature type="non-terminal residue" evidence="3">
    <location>
        <position position="308"/>
    </location>
</feature>
<dbReference type="InterPro" id="IPR036930">
    <property type="entry name" value="WGR_dom_sf"/>
</dbReference>
<accession>X0TXA8</accession>
<name>X0TXA8_9ZZZZ</name>
<feature type="region of interest" description="Disordered" evidence="1">
    <location>
        <begin position="83"/>
        <end position="117"/>
    </location>
</feature>
<dbReference type="EMBL" id="BARS01010282">
    <property type="protein sequence ID" value="GAF91801.1"/>
    <property type="molecule type" value="Genomic_DNA"/>
</dbReference>
<dbReference type="AlphaFoldDB" id="X0TXA8"/>
<dbReference type="GO" id="GO:0003909">
    <property type="term" value="F:DNA ligase activity"/>
    <property type="evidence" value="ECO:0007669"/>
    <property type="project" value="InterPro"/>
</dbReference>
<dbReference type="InterPro" id="IPR016059">
    <property type="entry name" value="DNA_ligase_ATP-dep_CS"/>
</dbReference>
<dbReference type="PROSITE" id="PS51977">
    <property type="entry name" value="WGR"/>
    <property type="match status" value="1"/>
</dbReference>
<evidence type="ECO:0000256" key="1">
    <source>
        <dbReference type="SAM" id="MobiDB-lite"/>
    </source>
</evidence>
<sequence length="308" mass="34549">MIKLMPLVEALEQEETITLYYQEGTSDKVYIAILKQEGNDWVVNAQWGRRGASMQTGTKTKSPVSYEEAKKIYDKLVKSKRAKGYEPGADGPIYTSGTGTDAKKEKEKRKRGTYPQLLNPIDDDELEGYMTDNSYGAQEKYDGRRIIIHIGDNGVTGINRKGLVVEIPEEIASEVISFMGETIDGELVGNMYYVFDMLRHENTEIYSWPFKKRYDELSKLQFGKHTILAPLAVGVTAKKKLFDTLNKQGKEGIVFKNLTAPYKAGRPASGGTQLKKKFWESATCEVSKINQKRSIGVKVLDDSGNGYV</sequence>
<dbReference type="SUPFAM" id="SSF56091">
    <property type="entry name" value="DNA ligase/mRNA capping enzyme, catalytic domain"/>
    <property type="match status" value="1"/>
</dbReference>
<dbReference type="Pfam" id="PF05406">
    <property type="entry name" value="WGR"/>
    <property type="match status" value="1"/>
</dbReference>
<protein>
    <recommendedName>
        <fullName evidence="2">WGR domain-containing protein</fullName>
    </recommendedName>
</protein>
<dbReference type="Gene3D" id="2.20.140.10">
    <property type="entry name" value="WGR domain"/>
    <property type="match status" value="1"/>
</dbReference>
<evidence type="ECO:0000259" key="2">
    <source>
        <dbReference type="PROSITE" id="PS51977"/>
    </source>
</evidence>
<dbReference type="SUPFAM" id="SSF142921">
    <property type="entry name" value="WGR domain-like"/>
    <property type="match status" value="1"/>
</dbReference>
<proteinExistence type="predicted"/>
<reference evidence="3" key="1">
    <citation type="journal article" date="2014" name="Front. Microbiol.">
        <title>High frequency of phylogenetically diverse reductive dehalogenase-homologous genes in deep subseafloor sedimentary metagenomes.</title>
        <authorList>
            <person name="Kawai M."/>
            <person name="Futagami T."/>
            <person name="Toyoda A."/>
            <person name="Takaki Y."/>
            <person name="Nishi S."/>
            <person name="Hori S."/>
            <person name="Arai W."/>
            <person name="Tsubouchi T."/>
            <person name="Morono Y."/>
            <person name="Uchiyama I."/>
            <person name="Ito T."/>
            <person name="Fujiyama A."/>
            <person name="Inagaki F."/>
            <person name="Takami H."/>
        </authorList>
    </citation>
    <scope>NUCLEOTIDE SEQUENCE</scope>
    <source>
        <strain evidence="3">Expedition CK06-06</strain>
    </source>
</reference>
<comment type="caution">
    <text evidence="3">The sequence shown here is derived from an EMBL/GenBank/DDBJ whole genome shotgun (WGS) entry which is preliminary data.</text>
</comment>
<dbReference type="PROSITE" id="PS00697">
    <property type="entry name" value="DNA_LIGASE_A1"/>
    <property type="match status" value="1"/>
</dbReference>
<feature type="domain" description="WGR" evidence="2">
    <location>
        <begin position="3"/>
        <end position="98"/>
    </location>
</feature>
<dbReference type="InterPro" id="IPR008893">
    <property type="entry name" value="WGR_domain"/>
</dbReference>
<dbReference type="Gene3D" id="3.30.470.30">
    <property type="entry name" value="DNA ligase/mRNA capping enzyme"/>
    <property type="match status" value="1"/>
</dbReference>
<evidence type="ECO:0000313" key="3">
    <source>
        <dbReference type="EMBL" id="GAF91801.1"/>
    </source>
</evidence>
<organism evidence="3">
    <name type="scientific">marine sediment metagenome</name>
    <dbReference type="NCBI Taxonomy" id="412755"/>
    <lineage>
        <taxon>unclassified sequences</taxon>
        <taxon>metagenomes</taxon>
        <taxon>ecological metagenomes</taxon>
    </lineage>
</organism>
<gene>
    <name evidence="3" type="ORF">S01H1_19101</name>
</gene>